<proteinExistence type="inferred from homology"/>
<evidence type="ECO:0000256" key="20">
    <source>
        <dbReference type="ARBA" id="ARBA00072686"/>
    </source>
</evidence>
<dbReference type="SMART" id="SM00825">
    <property type="entry name" value="PKS_KS"/>
    <property type="match status" value="1"/>
</dbReference>
<evidence type="ECO:0000256" key="16">
    <source>
        <dbReference type="ARBA" id="ARBA00049109"/>
    </source>
</evidence>
<dbReference type="InterPro" id="IPR016039">
    <property type="entry name" value="Thiolase-like"/>
</dbReference>
<evidence type="ECO:0000256" key="2">
    <source>
        <dbReference type="ARBA" id="ARBA00008467"/>
    </source>
</evidence>
<evidence type="ECO:0000256" key="17">
    <source>
        <dbReference type="ARBA" id="ARBA00049449"/>
    </source>
</evidence>
<dbReference type="AlphaFoldDB" id="A0AA41MS31"/>
<dbReference type="EMBL" id="JAATJV010289600">
    <property type="protein sequence ID" value="MBZ3876997.1"/>
    <property type="molecule type" value="Genomic_DNA"/>
</dbReference>
<dbReference type="Proteomes" id="UP001166674">
    <property type="component" value="Unassembled WGS sequence"/>
</dbReference>
<dbReference type="InterPro" id="IPR017568">
    <property type="entry name" value="3-oxoacyl-ACP_synth-2"/>
</dbReference>
<reference evidence="24" key="1">
    <citation type="submission" date="2020-03" db="EMBL/GenBank/DDBJ databases">
        <title>Studies in the Genomics of Life Span.</title>
        <authorList>
            <person name="Glass D."/>
        </authorList>
    </citation>
    <scope>NUCLEOTIDE SEQUENCE</scope>
    <source>
        <strain evidence="24">SUZIE</strain>
        <tissue evidence="24">Muscle</tissue>
    </source>
</reference>
<dbReference type="GO" id="GO:0005739">
    <property type="term" value="C:mitochondrion"/>
    <property type="evidence" value="ECO:0007669"/>
    <property type="project" value="TreeGrafter"/>
</dbReference>
<dbReference type="GO" id="GO:0006633">
    <property type="term" value="P:fatty acid biosynthetic process"/>
    <property type="evidence" value="ECO:0007669"/>
    <property type="project" value="UniProtKB-KW"/>
</dbReference>
<dbReference type="CDD" id="cd00834">
    <property type="entry name" value="KAS_I_II"/>
    <property type="match status" value="1"/>
</dbReference>
<comment type="catalytic activity">
    <reaction evidence="18">
        <text>octanoyl-[ACP] + malonyl-[ACP] + H(+) = 3-oxodecanoyl-[ACP] + holo-[ACP] + CO2</text>
        <dbReference type="Rhea" id="RHEA:41852"/>
        <dbReference type="Rhea" id="RHEA-COMP:9623"/>
        <dbReference type="Rhea" id="RHEA-COMP:9636"/>
        <dbReference type="Rhea" id="RHEA-COMP:9637"/>
        <dbReference type="Rhea" id="RHEA-COMP:9685"/>
        <dbReference type="ChEBI" id="CHEBI:15378"/>
        <dbReference type="ChEBI" id="CHEBI:16526"/>
        <dbReference type="ChEBI" id="CHEBI:64479"/>
        <dbReference type="ChEBI" id="CHEBI:78449"/>
        <dbReference type="ChEBI" id="CHEBI:78463"/>
        <dbReference type="ChEBI" id="CHEBI:78464"/>
    </reaction>
    <physiologicalReaction direction="left-to-right" evidence="18">
        <dbReference type="Rhea" id="RHEA:41853"/>
    </physiologicalReaction>
</comment>
<evidence type="ECO:0000256" key="3">
    <source>
        <dbReference type="ARBA" id="ARBA00013191"/>
    </source>
</evidence>
<evidence type="ECO:0000256" key="4">
    <source>
        <dbReference type="ARBA" id="ARBA00022516"/>
    </source>
</evidence>
<dbReference type="NCBIfam" id="TIGR03150">
    <property type="entry name" value="fabF"/>
    <property type="match status" value="1"/>
</dbReference>
<dbReference type="Gene3D" id="3.40.47.10">
    <property type="match status" value="2"/>
</dbReference>
<dbReference type="InterPro" id="IPR018201">
    <property type="entry name" value="Ketoacyl_synth_AS"/>
</dbReference>
<dbReference type="PANTHER" id="PTHR11712">
    <property type="entry name" value="POLYKETIDE SYNTHASE-RELATED"/>
    <property type="match status" value="1"/>
</dbReference>
<dbReference type="Pfam" id="PF02801">
    <property type="entry name" value="Ketoacyl-synt_C"/>
    <property type="match status" value="1"/>
</dbReference>
<dbReference type="PROSITE" id="PS52004">
    <property type="entry name" value="KS3_2"/>
    <property type="match status" value="1"/>
</dbReference>
<evidence type="ECO:0000256" key="7">
    <source>
        <dbReference type="ARBA" id="ARBA00022990"/>
    </source>
</evidence>
<comment type="catalytic activity">
    <reaction evidence="15">
        <text>a fatty acyl-[ACP] + malonyl-[ACP] + H(+) = a 3-oxoacyl-[ACP] + holo-[ACP] + CO2</text>
        <dbReference type="Rhea" id="RHEA:22836"/>
        <dbReference type="Rhea" id="RHEA-COMP:9623"/>
        <dbReference type="Rhea" id="RHEA-COMP:9685"/>
        <dbReference type="Rhea" id="RHEA-COMP:9916"/>
        <dbReference type="Rhea" id="RHEA-COMP:14125"/>
        <dbReference type="ChEBI" id="CHEBI:15378"/>
        <dbReference type="ChEBI" id="CHEBI:16526"/>
        <dbReference type="ChEBI" id="CHEBI:64479"/>
        <dbReference type="ChEBI" id="CHEBI:78449"/>
        <dbReference type="ChEBI" id="CHEBI:78776"/>
        <dbReference type="ChEBI" id="CHEBI:138651"/>
        <dbReference type="EC" id="2.3.1.41"/>
    </reaction>
    <physiologicalReaction direction="left-to-right" evidence="15">
        <dbReference type="Rhea" id="RHEA:22837"/>
    </physiologicalReaction>
</comment>
<dbReference type="FunFam" id="3.40.47.10:FF:000024">
    <property type="entry name" value="3-oxoacyl-[acyl-carrier-protein] synthase, mitochondrial"/>
    <property type="match status" value="1"/>
</dbReference>
<comment type="catalytic activity">
    <reaction evidence="17">
        <text>butanoyl-[ACP] + malonyl-[ACP] + H(+) = 3-oxohexanoyl-[ACP] + holo-[ACP] + CO2</text>
        <dbReference type="Rhea" id="RHEA:41820"/>
        <dbReference type="Rhea" id="RHEA-COMP:9623"/>
        <dbReference type="Rhea" id="RHEA-COMP:9628"/>
        <dbReference type="Rhea" id="RHEA-COMP:9629"/>
        <dbReference type="Rhea" id="RHEA-COMP:9685"/>
        <dbReference type="ChEBI" id="CHEBI:15378"/>
        <dbReference type="ChEBI" id="CHEBI:16526"/>
        <dbReference type="ChEBI" id="CHEBI:64479"/>
        <dbReference type="ChEBI" id="CHEBI:78449"/>
        <dbReference type="ChEBI" id="CHEBI:78454"/>
        <dbReference type="ChEBI" id="CHEBI:78456"/>
    </reaction>
    <physiologicalReaction direction="left-to-right" evidence="17">
        <dbReference type="Rhea" id="RHEA:41821"/>
    </physiologicalReaction>
</comment>
<gene>
    <name evidence="24" type="ORF">SUZIE_140685</name>
</gene>
<keyword evidence="8" id="KW-0443">Lipid metabolism</keyword>
<comment type="pathway">
    <text evidence="1">Lipid metabolism; fatty acid biosynthesis.</text>
</comment>
<dbReference type="NCBIfam" id="NF005589">
    <property type="entry name" value="PRK07314.1"/>
    <property type="match status" value="1"/>
</dbReference>
<evidence type="ECO:0000313" key="24">
    <source>
        <dbReference type="EMBL" id="MBZ3876997.1"/>
    </source>
</evidence>
<evidence type="ECO:0000256" key="19">
    <source>
        <dbReference type="ARBA" id="ARBA00054575"/>
    </source>
</evidence>
<evidence type="ECO:0000259" key="23">
    <source>
        <dbReference type="PROSITE" id="PS52004"/>
    </source>
</evidence>
<dbReference type="InterPro" id="IPR000794">
    <property type="entry name" value="Beta-ketoacyl_synthase"/>
</dbReference>
<name>A0AA41MS31_SCICA</name>
<evidence type="ECO:0000256" key="14">
    <source>
        <dbReference type="ARBA" id="ARBA00047578"/>
    </source>
</evidence>
<evidence type="ECO:0000256" key="10">
    <source>
        <dbReference type="ARBA" id="ARBA00023315"/>
    </source>
</evidence>
<evidence type="ECO:0000313" key="25">
    <source>
        <dbReference type="Proteomes" id="UP001166674"/>
    </source>
</evidence>
<feature type="compositionally biased region" description="Basic and acidic residues" evidence="22">
    <location>
        <begin position="46"/>
        <end position="56"/>
    </location>
</feature>
<keyword evidence="5 21" id="KW-0808">Transferase</keyword>
<evidence type="ECO:0000256" key="6">
    <source>
        <dbReference type="ARBA" id="ARBA00022832"/>
    </source>
</evidence>
<evidence type="ECO:0000256" key="18">
    <source>
        <dbReference type="ARBA" id="ARBA00049533"/>
    </source>
</evidence>
<sequence>MRRTLVVWGSQRFEKECLYASIRHPGHLRPPGPRQGDSAQGQPTEGRSDATRVSERKRACVRVRVRMRTPASTPRKGGVAAASPFNRYQLLVTRRFQAPRPHSVSGLNFKGKSEDPGLDIFSCRHAFFVVLERRCRERPHLLIPTPSPCRTPGAIGYLLCQRLKNERFFGTVPTSRLHRRVVITGIGLVTPLGVGTQLVWDRLLRGESGIVPLLGEEYKSIPCSVAAYVPRGFDEGQFNEQNFVSKSDIKTMSPPTIMAIGAAELAMKDSGWHPQSEADQVATGVAIGMGMVPLEVVSETALIFQTKGYNKVSPFFVPRILINMAAGQVSIRHNLRGPNHAVSTACTTGAHALGDSFRFIAHGDADVMVAGGTDSCISPLSLAGFSRARALSTNSDPKLACRPFHPKRDGFVMGEGAAVLVLEEHEHAVQRKARIYAEVLGYGLSGDAGHITAPDPEGEGALRCMTAAIKDAGVQPEDISYVNAHATSTPLGDAAENKAIKHLFKDHAYALAVSSTKGATGHLLGAAGAVEAAFTALACYYRKLPPTLNLDCTEPEFDLNYVPLKAQEWKTDKRCIGLTNSFGFGGTNATLCIAGM</sequence>
<dbReference type="Pfam" id="PF00109">
    <property type="entry name" value="ketoacyl-synt"/>
    <property type="match status" value="1"/>
</dbReference>
<evidence type="ECO:0000256" key="22">
    <source>
        <dbReference type="SAM" id="MobiDB-lite"/>
    </source>
</evidence>
<comment type="catalytic activity">
    <reaction evidence="14">
        <text>dodecanoyl-[ACP] + malonyl-[ACP] + H(+) = 3-oxotetradecanoyl-[ACP] + holo-[ACP] + CO2</text>
        <dbReference type="Rhea" id="RHEA:41884"/>
        <dbReference type="Rhea" id="RHEA-COMP:9623"/>
        <dbReference type="Rhea" id="RHEA-COMP:9644"/>
        <dbReference type="Rhea" id="RHEA-COMP:9645"/>
        <dbReference type="Rhea" id="RHEA-COMP:9685"/>
        <dbReference type="ChEBI" id="CHEBI:15378"/>
        <dbReference type="ChEBI" id="CHEBI:16526"/>
        <dbReference type="ChEBI" id="CHEBI:64479"/>
        <dbReference type="ChEBI" id="CHEBI:65264"/>
        <dbReference type="ChEBI" id="CHEBI:78449"/>
        <dbReference type="ChEBI" id="CHEBI:78473"/>
    </reaction>
    <physiologicalReaction direction="left-to-right" evidence="14">
        <dbReference type="Rhea" id="RHEA:41885"/>
    </physiologicalReaction>
</comment>
<comment type="catalytic activity">
    <reaction evidence="13">
        <text>tetradecanoyl-[ACP] + malonyl-[ACP] + H(+) = 3-oxohexadecanoyl-[ACP] + holo-[ACP] + CO2</text>
        <dbReference type="Rhea" id="RHEA:41900"/>
        <dbReference type="Rhea" id="RHEA-COMP:9623"/>
        <dbReference type="Rhea" id="RHEA-COMP:9648"/>
        <dbReference type="Rhea" id="RHEA-COMP:9649"/>
        <dbReference type="Rhea" id="RHEA-COMP:9685"/>
        <dbReference type="ChEBI" id="CHEBI:15378"/>
        <dbReference type="ChEBI" id="CHEBI:16526"/>
        <dbReference type="ChEBI" id="CHEBI:64479"/>
        <dbReference type="ChEBI" id="CHEBI:78449"/>
        <dbReference type="ChEBI" id="CHEBI:78477"/>
        <dbReference type="ChEBI" id="CHEBI:78478"/>
    </reaction>
    <physiologicalReaction direction="left-to-right" evidence="13">
        <dbReference type="Rhea" id="RHEA:41901"/>
    </physiologicalReaction>
</comment>
<dbReference type="PROSITE" id="PS00606">
    <property type="entry name" value="KS3_1"/>
    <property type="match status" value="1"/>
</dbReference>
<evidence type="ECO:0000256" key="21">
    <source>
        <dbReference type="RuleBase" id="RU003694"/>
    </source>
</evidence>
<dbReference type="EC" id="2.3.1.41" evidence="3"/>
<comment type="catalytic activity">
    <reaction evidence="16">
        <text>decanoyl-[ACP] + malonyl-[ACP] + H(+) = 3-oxododecanoyl-[ACP] + holo-[ACP] + CO2</text>
        <dbReference type="Rhea" id="RHEA:41868"/>
        <dbReference type="Rhea" id="RHEA-COMP:9623"/>
        <dbReference type="Rhea" id="RHEA-COMP:9640"/>
        <dbReference type="Rhea" id="RHEA-COMP:9641"/>
        <dbReference type="Rhea" id="RHEA-COMP:9685"/>
        <dbReference type="ChEBI" id="CHEBI:15378"/>
        <dbReference type="ChEBI" id="CHEBI:16526"/>
        <dbReference type="ChEBI" id="CHEBI:64479"/>
        <dbReference type="ChEBI" id="CHEBI:78449"/>
        <dbReference type="ChEBI" id="CHEBI:78468"/>
        <dbReference type="ChEBI" id="CHEBI:78469"/>
    </reaction>
    <physiologicalReaction direction="left-to-right" evidence="16">
        <dbReference type="Rhea" id="RHEA:41869"/>
    </physiologicalReaction>
</comment>
<dbReference type="InterPro" id="IPR020841">
    <property type="entry name" value="PKS_Beta-ketoAc_synthase_dom"/>
</dbReference>
<keyword evidence="25" id="KW-1185">Reference proteome</keyword>
<evidence type="ECO:0000256" key="1">
    <source>
        <dbReference type="ARBA" id="ARBA00005194"/>
    </source>
</evidence>
<evidence type="ECO:0000256" key="13">
    <source>
        <dbReference type="ARBA" id="ARBA00047451"/>
    </source>
</evidence>
<keyword evidence="6" id="KW-0276">Fatty acid metabolism</keyword>
<comment type="caution">
    <text evidence="24">The sequence shown here is derived from an EMBL/GenBank/DDBJ whole genome shotgun (WGS) entry which is preliminary data.</text>
</comment>
<organism evidence="24 25">
    <name type="scientific">Sciurus carolinensis</name>
    <name type="common">Eastern gray squirrel</name>
    <dbReference type="NCBI Taxonomy" id="30640"/>
    <lineage>
        <taxon>Eukaryota</taxon>
        <taxon>Metazoa</taxon>
        <taxon>Chordata</taxon>
        <taxon>Craniata</taxon>
        <taxon>Vertebrata</taxon>
        <taxon>Euteleostomi</taxon>
        <taxon>Mammalia</taxon>
        <taxon>Eutheria</taxon>
        <taxon>Euarchontoglires</taxon>
        <taxon>Glires</taxon>
        <taxon>Rodentia</taxon>
        <taxon>Sciuromorpha</taxon>
        <taxon>Sciuridae</taxon>
        <taxon>Sciurinae</taxon>
        <taxon>Sciurini</taxon>
        <taxon>Sciurus</taxon>
    </lineage>
</organism>
<dbReference type="FunFam" id="3.40.47.10:FF:000015">
    <property type="entry name" value="3-oxoacyl-[acyl-carrier-protein] synthase, mitochondrial"/>
    <property type="match status" value="1"/>
</dbReference>
<dbReference type="SUPFAM" id="SSF53901">
    <property type="entry name" value="Thiolase-like"/>
    <property type="match status" value="2"/>
</dbReference>
<keyword evidence="4" id="KW-0444">Lipid biosynthesis</keyword>
<evidence type="ECO:0000256" key="15">
    <source>
        <dbReference type="ARBA" id="ARBA00048506"/>
    </source>
</evidence>
<evidence type="ECO:0000256" key="5">
    <source>
        <dbReference type="ARBA" id="ARBA00022679"/>
    </source>
</evidence>
<accession>A0AA41MS31</accession>
<comment type="function">
    <text evidence="19">May play a role in the biosynthesis of lipoic acid as well as longer chain fatty acids required for optimal mitochondrial function.</text>
</comment>
<keyword evidence="9" id="KW-0275">Fatty acid biosynthesis</keyword>
<comment type="catalytic activity">
    <reaction evidence="12">
        <text>hexanoyl-[ACP] + malonyl-[ACP] + H(+) = 3-oxooctanoyl-[ACP] + holo-[ACP] + CO2</text>
        <dbReference type="Rhea" id="RHEA:41836"/>
        <dbReference type="Rhea" id="RHEA-COMP:9623"/>
        <dbReference type="Rhea" id="RHEA-COMP:9632"/>
        <dbReference type="Rhea" id="RHEA-COMP:9633"/>
        <dbReference type="Rhea" id="RHEA-COMP:9685"/>
        <dbReference type="ChEBI" id="CHEBI:15378"/>
        <dbReference type="ChEBI" id="CHEBI:16526"/>
        <dbReference type="ChEBI" id="CHEBI:64479"/>
        <dbReference type="ChEBI" id="CHEBI:78449"/>
        <dbReference type="ChEBI" id="CHEBI:78459"/>
        <dbReference type="ChEBI" id="CHEBI:78460"/>
    </reaction>
    <physiologicalReaction direction="left-to-right" evidence="12">
        <dbReference type="Rhea" id="RHEA:41837"/>
    </physiologicalReaction>
</comment>
<evidence type="ECO:0000256" key="11">
    <source>
        <dbReference type="ARBA" id="ARBA00044350"/>
    </source>
</evidence>
<feature type="region of interest" description="Disordered" evidence="22">
    <location>
        <begin position="24"/>
        <end position="56"/>
    </location>
</feature>
<protein>
    <recommendedName>
        <fullName evidence="20">3-oxoacyl-[acyl-carrier-protein] synthase, mitochondrial</fullName>
        <ecNumber evidence="3">2.3.1.41</ecNumber>
    </recommendedName>
    <alternativeName>
        <fullName evidence="11">Beta-ketoacyl-ACP synthase</fullName>
    </alternativeName>
</protein>
<comment type="similarity">
    <text evidence="2 21">Belongs to the thiolase-like superfamily. Beta-ketoacyl-ACP synthases family.</text>
</comment>
<evidence type="ECO:0000256" key="12">
    <source>
        <dbReference type="ARBA" id="ARBA00047394"/>
    </source>
</evidence>
<keyword evidence="7" id="KW-0007">Acetylation</keyword>
<keyword evidence="10" id="KW-0012">Acyltransferase</keyword>
<dbReference type="InterPro" id="IPR014030">
    <property type="entry name" value="Ketoacyl_synth_N"/>
</dbReference>
<dbReference type="PANTHER" id="PTHR11712:SF336">
    <property type="entry name" value="3-OXOACYL-[ACYL-CARRIER-PROTEIN] SYNTHASE, MITOCHONDRIAL"/>
    <property type="match status" value="1"/>
</dbReference>
<dbReference type="InterPro" id="IPR014031">
    <property type="entry name" value="Ketoacyl_synth_C"/>
</dbReference>
<feature type="domain" description="Ketosynthase family 3 (KS3)" evidence="23">
    <location>
        <begin position="178"/>
        <end position="595"/>
    </location>
</feature>
<evidence type="ECO:0000256" key="8">
    <source>
        <dbReference type="ARBA" id="ARBA00023098"/>
    </source>
</evidence>
<evidence type="ECO:0000256" key="9">
    <source>
        <dbReference type="ARBA" id="ARBA00023160"/>
    </source>
</evidence>
<dbReference type="GO" id="GO:0004315">
    <property type="term" value="F:3-oxoacyl-[acyl-carrier-protein] synthase activity"/>
    <property type="evidence" value="ECO:0007669"/>
    <property type="project" value="UniProtKB-EC"/>
</dbReference>